<evidence type="ECO:0000313" key="2">
    <source>
        <dbReference type="EMBL" id="GBG73552.1"/>
    </source>
</evidence>
<evidence type="ECO:0000256" key="1">
    <source>
        <dbReference type="SAM" id="MobiDB-lite"/>
    </source>
</evidence>
<accession>A0A388KU74</accession>
<evidence type="ECO:0000313" key="3">
    <source>
        <dbReference type="Proteomes" id="UP000265515"/>
    </source>
</evidence>
<dbReference type="EMBL" id="BFEA01000185">
    <property type="protein sequence ID" value="GBG73552.1"/>
    <property type="molecule type" value="Genomic_DNA"/>
</dbReference>
<feature type="region of interest" description="Disordered" evidence="1">
    <location>
        <begin position="110"/>
        <end position="140"/>
    </location>
</feature>
<reference evidence="2 3" key="1">
    <citation type="journal article" date="2018" name="Cell">
        <title>The Chara Genome: Secondary Complexity and Implications for Plant Terrestrialization.</title>
        <authorList>
            <person name="Nishiyama T."/>
            <person name="Sakayama H."/>
            <person name="Vries J.D."/>
            <person name="Buschmann H."/>
            <person name="Saint-Marcoux D."/>
            <person name="Ullrich K.K."/>
            <person name="Haas F.B."/>
            <person name="Vanderstraeten L."/>
            <person name="Becker D."/>
            <person name="Lang D."/>
            <person name="Vosolsobe S."/>
            <person name="Rombauts S."/>
            <person name="Wilhelmsson P.K.I."/>
            <person name="Janitza P."/>
            <person name="Kern R."/>
            <person name="Heyl A."/>
            <person name="Rumpler F."/>
            <person name="Villalobos L.I.A.C."/>
            <person name="Clay J.M."/>
            <person name="Skokan R."/>
            <person name="Toyoda A."/>
            <person name="Suzuki Y."/>
            <person name="Kagoshima H."/>
            <person name="Schijlen E."/>
            <person name="Tajeshwar N."/>
            <person name="Catarino B."/>
            <person name="Hetherington A.J."/>
            <person name="Saltykova A."/>
            <person name="Bonnot C."/>
            <person name="Breuninger H."/>
            <person name="Symeonidi A."/>
            <person name="Radhakrishnan G.V."/>
            <person name="Van Nieuwerburgh F."/>
            <person name="Deforce D."/>
            <person name="Chang C."/>
            <person name="Karol K.G."/>
            <person name="Hedrich R."/>
            <person name="Ulvskov P."/>
            <person name="Glockner G."/>
            <person name="Delwiche C.F."/>
            <person name="Petrasek J."/>
            <person name="Van de Peer Y."/>
            <person name="Friml J."/>
            <person name="Beilby M."/>
            <person name="Dolan L."/>
            <person name="Kohara Y."/>
            <person name="Sugano S."/>
            <person name="Fujiyama A."/>
            <person name="Delaux P.-M."/>
            <person name="Quint M."/>
            <person name="TheiBen G."/>
            <person name="Hagemann M."/>
            <person name="Harholt J."/>
            <person name="Dunand C."/>
            <person name="Zachgo S."/>
            <person name="Langdale J."/>
            <person name="Maumus F."/>
            <person name="Straeten D.V.D."/>
            <person name="Gould S.B."/>
            <person name="Rensing S.A."/>
        </authorList>
    </citation>
    <scope>NUCLEOTIDE SEQUENCE [LARGE SCALE GENOMIC DNA]</scope>
    <source>
        <strain evidence="2 3">S276</strain>
    </source>
</reference>
<comment type="caution">
    <text evidence="2">The sequence shown here is derived from an EMBL/GenBank/DDBJ whole genome shotgun (WGS) entry which is preliminary data.</text>
</comment>
<sequence>MVEMCANKKLLTCRARRRRLLLPWGDLEEWLDDVPEPRRSGTLPPGSLTDAEIRRQARKMQRASTVRHPPSVESVFGRHAAHIELYDEEIEYEPPVDPQAADEMEAEAWTDPEELEQEGSDAPEGGEDGDVVDDEDSDDEYMLEERTPMERPCRGRSAAATVGQLMAQRVTLAFTPTAGAAGVDVGGLQGYGLDRLALERDTTRAREMGCVVEAVTAVRLAAESGHASCATGTVDGHDGDDDGTRVGLDDTFGDGIAWRRDDDVATRGTGATLLSRLGGLPMCDGTEEDRQLDVAHVALTDAVPHRFGVEDAVPDRTEEDMDPDGAVSTATAPVDAPTVTMSALEHHAARIDPVMGRSRHISERLWNVVPPFFVLPMSSSVPSGVSGNAAR</sequence>
<proteinExistence type="predicted"/>
<dbReference type="Gramene" id="GBG73552">
    <property type="protein sequence ID" value="GBG73552"/>
    <property type="gene ID" value="CBR_g16895"/>
</dbReference>
<dbReference type="AlphaFoldDB" id="A0A388KU74"/>
<organism evidence="2 3">
    <name type="scientific">Chara braunii</name>
    <name type="common">Braun's stonewort</name>
    <dbReference type="NCBI Taxonomy" id="69332"/>
    <lineage>
        <taxon>Eukaryota</taxon>
        <taxon>Viridiplantae</taxon>
        <taxon>Streptophyta</taxon>
        <taxon>Charophyceae</taxon>
        <taxon>Charales</taxon>
        <taxon>Characeae</taxon>
        <taxon>Chara</taxon>
    </lineage>
</organism>
<protein>
    <submittedName>
        <fullName evidence="2">Uncharacterized protein</fullName>
    </submittedName>
</protein>
<gene>
    <name evidence="2" type="ORF">CBR_g16895</name>
</gene>
<name>A0A388KU74_CHABU</name>
<keyword evidence="3" id="KW-1185">Reference proteome</keyword>
<dbReference type="Proteomes" id="UP000265515">
    <property type="component" value="Unassembled WGS sequence"/>
</dbReference>